<dbReference type="InterPro" id="IPR017956">
    <property type="entry name" value="AT_hook_DNA-bd_motif"/>
</dbReference>
<accession>A0AAP0R9Z6</accession>
<keyword evidence="6 7" id="KW-0539">Nucleus</keyword>
<dbReference type="SMART" id="SM00384">
    <property type="entry name" value="AT_hook"/>
    <property type="match status" value="2"/>
</dbReference>
<dbReference type="EMBL" id="JBBPBK010000012">
    <property type="protein sequence ID" value="KAK9273482.1"/>
    <property type="molecule type" value="Genomic_DNA"/>
</dbReference>
<reference evidence="10 12" key="1">
    <citation type="journal article" date="2024" name="Plant J.">
        <title>Genome sequences and population genomics reveal climatic adaptation and genomic divergence between two closely related sweetgum species.</title>
        <authorList>
            <person name="Xu W.Q."/>
            <person name="Ren C.Q."/>
            <person name="Zhang X.Y."/>
            <person name="Comes H.P."/>
            <person name="Liu X.H."/>
            <person name="Li Y.G."/>
            <person name="Kettle C.J."/>
            <person name="Jalonen R."/>
            <person name="Gaisberger H."/>
            <person name="Ma Y.Z."/>
            <person name="Qiu Y.X."/>
        </authorList>
    </citation>
    <scope>NUCLEOTIDE SEQUENCE [LARGE SCALE GENOMIC DNA]</scope>
    <source>
        <strain evidence="10">Hangzhou</strain>
    </source>
</reference>
<evidence type="ECO:0000256" key="8">
    <source>
        <dbReference type="SAM" id="MobiDB-lite"/>
    </source>
</evidence>
<dbReference type="InterPro" id="IPR005175">
    <property type="entry name" value="PPC_dom"/>
</dbReference>
<evidence type="ECO:0000256" key="3">
    <source>
        <dbReference type="ARBA" id="ARBA00023015"/>
    </source>
</evidence>
<feature type="compositionally biased region" description="Polar residues" evidence="8">
    <location>
        <begin position="290"/>
        <end position="316"/>
    </location>
</feature>
<feature type="region of interest" description="Disordered" evidence="8">
    <location>
        <begin position="276"/>
        <end position="325"/>
    </location>
</feature>
<dbReference type="PANTHER" id="PTHR31500">
    <property type="entry name" value="AT-HOOK MOTIF NUCLEAR-LOCALIZED PROTEIN 9"/>
    <property type="match status" value="1"/>
</dbReference>
<evidence type="ECO:0000256" key="6">
    <source>
        <dbReference type="ARBA" id="ARBA00023242"/>
    </source>
</evidence>
<gene>
    <name evidence="10" type="ORF">L1049_018292</name>
    <name evidence="11" type="ORF">L1049_019030</name>
</gene>
<evidence type="ECO:0000256" key="2">
    <source>
        <dbReference type="ARBA" id="ARBA00004123"/>
    </source>
</evidence>
<proteinExistence type="predicted"/>
<dbReference type="Gene3D" id="3.30.1330.80">
    <property type="entry name" value="Hypothetical protein, similar to alpha- acetolactate decarboxylase, domain 2"/>
    <property type="match status" value="1"/>
</dbReference>
<evidence type="ECO:0000256" key="1">
    <source>
        <dbReference type="ARBA" id="ARBA00003687"/>
    </source>
</evidence>
<evidence type="ECO:0000313" key="10">
    <source>
        <dbReference type="EMBL" id="KAK9273482.1"/>
    </source>
</evidence>
<evidence type="ECO:0000313" key="12">
    <source>
        <dbReference type="Proteomes" id="UP001415857"/>
    </source>
</evidence>
<dbReference type="InterPro" id="IPR039605">
    <property type="entry name" value="AHL"/>
</dbReference>
<dbReference type="AlphaFoldDB" id="A0AAP0R9Z6"/>
<evidence type="ECO:0000259" key="9">
    <source>
        <dbReference type="PROSITE" id="PS51742"/>
    </source>
</evidence>
<dbReference type="Proteomes" id="UP001415857">
    <property type="component" value="Unassembled WGS sequence"/>
</dbReference>
<comment type="caution">
    <text evidence="10">The sequence shown here is derived from an EMBL/GenBank/DDBJ whole genome shotgun (WGS) entry which is preliminary data.</text>
</comment>
<keyword evidence="5 7" id="KW-0804">Transcription</keyword>
<keyword evidence="3 7" id="KW-0805">Transcription regulation</keyword>
<dbReference type="GO" id="GO:0005634">
    <property type="term" value="C:nucleus"/>
    <property type="evidence" value="ECO:0007669"/>
    <property type="project" value="UniProtKB-SubCell"/>
</dbReference>
<feature type="region of interest" description="Disordered" evidence="8">
    <location>
        <begin position="72"/>
        <end position="138"/>
    </location>
</feature>
<dbReference type="GO" id="GO:0003680">
    <property type="term" value="F:minor groove of adenine-thymine-rich DNA binding"/>
    <property type="evidence" value="ECO:0007669"/>
    <property type="project" value="UniProtKB-UniRule"/>
</dbReference>
<dbReference type="Pfam" id="PF03479">
    <property type="entry name" value="PCC"/>
    <property type="match status" value="1"/>
</dbReference>
<evidence type="ECO:0000256" key="5">
    <source>
        <dbReference type="ARBA" id="ARBA00023163"/>
    </source>
</evidence>
<dbReference type="FunFam" id="3.30.1330.80:FF:000003">
    <property type="entry name" value="AT-hook motif nuclear-localized protein 1-like"/>
    <property type="match status" value="1"/>
</dbReference>
<comment type="function">
    <text evidence="1 7">Transcription factor that specifically binds AT-rich DNA sequences related to the nuclear matrix attachment regions (MARs).</text>
</comment>
<evidence type="ECO:0000313" key="11">
    <source>
        <dbReference type="EMBL" id="KAK9274216.1"/>
    </source>
</evidence>
<keyword evidence="4 7" id="KW-0238">DNA-binding</keyword>
<dbReference type="CDD" id="cd11378">
    <property type="entry name" value="DUF296"/>
    <property type="match status" value="1"/>
</dbReference>
<protein>
    <recommendedName>
        <fullName evidence="7">AT-hook motif nuclear-localized protein</fullName>
    </recommendedName>
</protein>
<feature type="region of interest" description="Disordered" evidence="8">
    <location>
        <begin position="20"/>
        <end position="51"/>
    </location>
</feature>
<dbReference type="SUPFAM" id="SSF117856">
    <property type="entry name" value="AF0104/ALDC/Ptd012-like"/>
    <property type="match status" value="1"/>
</dbReference>
<dbReference type="EMBL" id="JBBPBK010000012">
    <property type="protein sequence ID" value="KAK9274216.1"/>
    <property type="molecule type" value="Genomic_DNA"/>
</dbReference>
<sequence length="339" mass="34686">MDRRDAMALSGSASYYMQRGIAGSGSGTQSGIHGSPGIRPLSSPSIPFQSNIGGNSIGTTLSVEPSSAISPHGVNLGVPSAVPPGEPVKRKRGRPRKYGPDGTVSLALSPSSSAPPGMMTSTQKRGRGRPPGTGRKQQLASLGEWLSGSAGIGFTPHIIGIAVGEDIATKIMSFSQQGPRAVCILSANGAVSTVTLRQPSTSGGTVTYEGRFEILCLSGSYFLTDNGGSRNRTGGLSVSLASPDGRVIGGGVGGMLIAASPVQVIVGSFLWGSSKTKNKTREASEGAGDSSRQMVDNPITPTSGPPNQNLTPTSSMGVWPGSRPVDMRNAHVDIDLMRG</sequence>
<reference evidence="10" key="2">
    <citation type="submission" date="2024-04" db="EMBL/GenBank/DDBJ databases">
        <authorList>
            <person name="Xu W."/>
            <person name="Ren C."/>
        </authorList>
    </citation>
    <scope>NUCLEOTIDE SEQUENCE</scope>
    <source>
        <strain evidence="10">Hangzhou</strain>
        <tissue evidence="10">Leaves</tissue>
    </source>
</reference>
<dbReference type="PANTHER" id="PTHR31500:SF9">
    <property type="entry name" value="AT-HOOK MOTIF NUCLEAR-LOCALIZED PROTEIN 9"/>
    <property type="match status" value="1"/>
</dbReference>
<feature type="domain" description="PPC" evidence="9">
    <location>
        <begin position="150"/>
        <end position="293"/>
    </location>
</feature>
<comment type="domain">
    <text evidence="7">The PPC domain mediates interactions between AHL proteins.</text>
</comment>
<evidence type="ECO:0000256" key="4">
    <source>
        <dbReference type="ARBA" id="ARBA00023125"/>
    </source>
</evidence>
<feature type="compositionally biased region" description="Low complexity" evidence="8">
    <location>
        <begin position="100"/>
        <end position="116"/>
    </location>
</feature>
<feature type="compositionally biased region" description="Polar residues" evidence="8">
    <location>
        <begin position="42"/>
        <end position="51"/>
    </location>
</feature>
<organism evidence="10 12">
    <name type="scientific">Liquidambar formosana</name>
    <name type="common">Formosan gum</name>
    <dbReference type="NCBI Taxonomy" id="63359"/>
    <lineage>
        <taxon>Eukaryota</taxon>
        <taxon>Viridiplantae</taxon>
        <taxon>Streptophyta</taxon>
        <taxon>Embryophyta</taxon>
        <taxon>Tracheophyta</taxon>
        <taxon>Spermatophyta</taxon>
        <taxon>Magnoliopsida</taxon>
        <taxon>eudicotyledons</taxon>
        <taxon>Gunneridae</taxon>
        <taxon>Pentapetalae</taxon>
        <taxon>Saxifragales</taxon>
        <taxon>Altingiaceae</taxon>
        <taxon>Liquidambar</taxon>
    </lineage>
</organism>
<evidence type="ECO:0000256" key="7">
    <source>
        <dbReference type="RuleBase" id="RU367031"/>
    </source>
</evidence>
<dbReference type="PROSITE" id="PS51742">
    <property type="entry name" value="PPC"/>
    <property type="match status" value="1"/>
</dbReference>
<keyword evidence="12" id="KW-1185">Reference proteome</keyword>
<name>A0AAP0R9Z6_LIQFO</name>
<comment type="subcellular location">
    <subcellularLocation>
        <location evidence="2 7">Nucleus</location>
    </subcellularLocation>
</comment>